<dbReference type="GO" id="GO:0005737">
    <property type="term" value="C:cytoplasm"/>
    <property type="evidence" value="ECO:0007669"/>
    <property type="project" value="TreeGrafter"/>
</dbReference>
<sequence>MTEVKEDKSMLPFDVLQNKIRALMEKEKQIKEGDQEEEEEDGEKEEDKVEQSDDDDEARSGEASDEIEDEDEDNQESGQDDDDDDENSAAEEEEQEGGEENQDGEDGEEEEDIGMFGVELTKLMELQGDDNGDVPLILIVLIEKVIALRGLKTEGIFRVNGNLADVEKLATEGFDPEDEQSPKRRIEYGWIVLWTTFKRQKYSAHQNDVGKRLDNPHTNPLQTSSTSVS</sequence>
<evidence type="ECO:0000256" key="1">
    <source>
        <dbReference type="ARBA" id="ARBA00022468"/>
    </source>
</evidence>
<dbReference type="Gene3D" id="1.10.555.10">
    <property type="entry name" value="Rho GTPase activation protein"/>
    <property type="match status" value="1"/>
</dbReference>
<feature type="domain" description="Rho-GAP" evidence="3">
    <location>
        <begin position="118"/>
        <end position="229"/>
    </location>
</feature>
<feature type="compositionally biased region" description="Polar residues" evidence="2">
    <location>
        <begin position="216"/>
        <end position="229"/>
    </location>
</feature>
<dbReference type="PANTHER" id="PTHR45876:SF8">
    <property type="entry name" value="FI04035P"/>
    <property type="match status" value="1"/>
</dbReference>
<dbReference type="SUPFAM" id="SSF48350">
    <property type="entry name" value="GTPase activation domain, GAP"/>
    <property type="match status" value="1"/>
</dbReference>
<dbReference type="GO" id="GO:0005096">
    <property type="term" value="F:GTPase activator activity"/>
    <property type="evidence" value="ECO:0007669"/>
    <property type="project" value="UniProtKB-KW"/>
</dbReference>
<dbReference type="RefSeq" id="XP_004350550.1">
    <property type="nucleotide sequence ID" value="XM_004350499.1"/>
</dbReference>
<protein>
    <submittedName>
        <fullName evidence="4">RhoGAP domain-containing protein</fullName>
    </submittedName>
</protein>
<feature type="region of interest" description="Disordered" evidence="2">
    <location>
        <begin position="205"/>
        <end position="229"/>
    </location>
</feature>
<feature type="compositionally biased region" description="Acidic residues" evidence="2">
    <location>
        <begin position="34"/>
        <end position="44"/>
    </location>
</feature>
<dbReference type="KEGG" id="dfa:DFA_11603"/>
<feature type="region of interest" description="Disordered" evidence="2">
    <location>
        <begin position="26"/>
        <end position="110"/>
    </location>
</feature>
<reference evidence="5" key="1">
    <citation type="journal article" date="2011" name="Genome Res.">
        <title>Phylogeny-wide analysis of social amoeba genomes highlights ancient origins for complex intercellular communication.</title>
        <authorList>
            <person name="Heidel A.J."/>
            <person name="Lawal H.M."/>
            <person name="Felder M."/>
            <person name="Schilde C."/>
            <person name="Helps N.R."/>
            <person name="Tunggal B."/>
            <person name="Rivero F."/>
            <person name="John U."/>
            <person name="Schleicher M."/>
            <person name="Eichinger L."/>
            <person name="Platzer M."/>
            <person name="Noegel A.A."/>
            <person name="Schaap P."/>
            <person name="Gloeckner G."/>
        </authorList>
    </citation>
    <scope>NUCLEOTIDE SEQUENCE [LARGE SCALE GENOMIC DNA]</scope>
    <source>
        <strain evidence="5">SH3</strain>
    </source>
</reference>
<organism evidence="4 5">
    <name type="scientific">Cavenderia fasciculata</name>
    <name type="common">Slime mold</name>
    <name type="synonym">Dictyostelium fasciculatum</name>
    <dbReference type="NCBI Taxonomy" id="261658"/>
    <lineage>
        <taxon>Eukaryota</taxon>
        <taxon>Amoebozoa</taxon>
        <taxon>Evosea</taxon>
        <taxon>Eumycetozoa</taxon>
        <taxon>Dictyostelia</taxon>
        <taxon>Acytosteliales</taxon>
        <taxon>Cavenderiaceae</taxon>
        <taxon>Cavenderia</taxon>
    </lineage>
</organism>
<dbReference type="PROSITE" id="PS50238">
    <property type="entry name" value="RHOGAP"/>
    <property type="match status" value="1"/>
</dbReference>
<evidence type="ECO:0000256" key="2">
    <source>
        <dbReference type="SAM" id="MobiDB-lite"/>
    </source>
</evidence>
<dbReference type="AlphaFoldDB" id="F4QDP5"/>
<dbReference type="EMBL" id="GL883029">
    <property type="protein sequence ID" value="EGG13842.1"/>
    <property type="molecule type" value="Genomic_DNA"/>
</dbReference>
<dbReference type="OrthoDB" id="437889at2759"/>
<proteinExistence type="predicted"/>
<keyword evidence="1" id="KW-0343">GTPase activation</keyword>
<name>F4QDP5_CACFS</name>
<accession>F4QDP5</accession>
<evidence type="ECO:0000313" key="5">
    <source>
        <dbReference type="Proteomes" id="UP000007797"/>
    </source>
</evidence>
<feature type="compositionally biased region" description="Acidic residues" evidence="2">
    <location>
        <begin position="52"/>
        <end position="110"/>
    </location>
</feature>
<evidence type="ECO:0000259" key="3">
    <source>
        <dbReference type="PROSITE" id="PS50238"/>
    </source>
</evidence>
<gene>
    <name evidence="4" type="primary">gacV</name>
    <name evidence="4" type="ORF">DFA_11603</name>
</gene>
<dbReference type="InterPro" id="IPR008936">
    <property type="entry name" value="Rho_GTPase_activation_prot"/>
</dbReference>
<dbReference type="GeneID" id="14865880"/>
<dbReference type="Proteomes" id="UP000007797">
    <property type="component" value="Unassembled WGS sequence"/>
</dbReference>
<keyword evidence="5" id="KW-1185">Reference proteome</keyword>
<evidence type="ECO:0000313" key="4">
    <source>
        <dbReference type="EMBL" id="EGG13842.1"/>
    </source>
</evidence>
<dbReference type="GO" id="GO:0007165">
    <property type="term" value="P:signal transduction"/>
    <property type="evidence" value="ECO:0007669"/>
    <property type="project" value="InterPro"/>
</dbReference>
<dbReference type="InterPro" id="IPR000198">
    <property type="entry name" value="RhoGAP_dom"/>
</dbReference>
<dbReference type="PANTHER" id="PTHR45876">
    <property type="entry name" value="FI04035P"/>
    <property type="match status" value="1"/>
</dbReference>